<gene>
    <name evidence="2" type="ORF">PHMEG_0001398</name>
</gene>
<protein>
    <submittedName>
        <fullName evidence="2">Eukaryotic/viral aspartic protease</fullName>
    </submittedName>
</protein>
<sequence length="219" mass="24828">MGCKPQMFPSEVALNDWTAADLTFGIGEFAPGRQLVARPATGPTDSSQVPLPMTPMKQQNRNTDDVVFGSKGTPYMHDSYMVTPRSEDRQERVVMETDEWKPTPSTRQDTGRSRFQWCDLQEDLSDSEDEIQELSKAENKDTTLRPEIATHRPLDNIKTFSGLHNKNENSMEWLRGFIYDMKGTHTPPNEWCMAFEVRLQEGVVLGFQQKRLAGASAVL</sequence>
<keyword evidence="2" id="KW-0645">Protease</keyword>
<dbReference type="AlphaFoldDB" id="A0A225X348"/>
<evidence type="ECO:0000313" key="2">
    <source>
        <dbReference type="EMBL" id="OWZ23668.1"/>
    </source>
</evidence>
<feature type="region of interest" description="Disordered" evidence="1">
    <location>
        <begin position="39"/>
        <end position="65"/>
    </location>
</feature>
<feature type="non-terminal residue" evidence="2">
    <location>
        <position position="219"/>
    </location>
</feature>
<accession>A0A225X348</accession>
<dbReference type="Proteomes" id="UP000198211">
    <property type="component" value="Unassembled WGS sequence"/>
</dbReference>
<name>A0A225X348_9STRA</name>
<evidence type="ECO:0000256" key="1">
    <source>
        <dbReference type="SAM" id="MobiDB-lite"/>
    </source>
</evidence>
<evidence type="ECO:0000313" key="3">
    <source>
        <dbReference type="Proteomes" id="UP000198211"/>
    </source>
</evidence>
<reference evidence="3" key="1">
    <citation type="submission" date="2017-03" db="EMBL/GenBank/DDBJ databases">
        <title>Phytopthora megakarya and P. palmivora, two closely related causual agents of cacao black pod achieved similar genome size and gene model numbers by different mechanisms.</title>
        <authorList>
            <person name="Ali S."/>
            <person name="Shao J."/>
            <person name="Larry D.J."/>
            <person name="Kronmiller B."/>
            <person name="Shen D."/>
            <person name="Strem M.D."/>
            <person name="Melnick R.L."/>
            <person name="Guiltinan M.J."/>
            <person name="Tyler B.M."/>
            <person name="Meinhardt L.W."/>
            <person name="Bailey B.A."/>
        </authorList>
    </citation>
    <scope>NUCLEOTIDE SEQUENCE [LARGE SCALE GENOMIC DNA]</scope>
    <source>
        <strain evidence="3">zdho120</strain>
    </source>
</reference>
<dbReference type="GO" id="GO:0008233">
    <property type="term" value="F:peptidase activity"/>
    <property type="evidence" value="ECO:0007669"/>
    <property type="project" value="UniProtKB-KW"/>
</dbReference>
<feature type="compositionally biased region" description="Basic and acidic residues" evidence="1">
    <location>
        <begin position="85"/>
        <end position="101"/>
    </location>
</feature>
<dbReference type="OrthoDB" id="118677at2759"/>
<keyword evidence="3" id="KW-1185">Reference proteome</keyword>
<dbReference type="GO" id="GO:0006508">
    <property type="term" value="P:proteolysis"/>
    <property type="evidence" value="ECO:0007669"/>
    <property type="project" value="UniProtKB-KW"/>
</dbReference>
<feature type="region of interest" description="Disordered" evidence="1">
    <location>
        <begin position="84"/>
        <end position="111"/>
    </location>
</feature>
<proteinExistence type="predicted"/>
<organism evidence="2 3">
    <name type="scientific">Phytophthora megakarya</name>
    <dbReference type="NCBI Taxonomy" id="4795"/>
    <lineage>
        <taxon>Eukaryota</taxon>
        <taxon>Sar</taxon>
        <taxon>Stramenopiles</taxon>
        <taxon>Oomycota</taxon>
        <taxon>Peronosporomycetes</taxon>
        <taxon>Peronosporales</taxon>
        <taxon>Peronosporaceae</taxon>
        <taxon>Phytophthora</taxon>
    </lineage>
</organism>
<dbReference type="EMBL" id="NBNE01000050">
    <property type="protein sequence ID" value="OWZ23668.1"/>
    <property type="molecule type" value="Genomic_DNA"/>
</dbReference>
<comment type="caution">
    <text evidence="2">The sequence shown here is derived from an EMBL/GenBank/DDBJ whole genome shotgun (WGS) entry which is preliminary data.</text>
</comment>
<keyword evidence="2" id="KW-0378">Hydrolase</keyword>